<dbReference type="KEGG" id="gfm:Enr17x_04920"/>
<dbReference type="RefSeq" id="WP_145305618.1">
    <property type="nucleotide sequence ID" value="NZ_CP037452.1"/>
</dbReference>
<gene>
    <name evidence="1" type="ORF">Enr17x_04920</name>
</gene>
<dbReference type="EMBL" id="CP037452">
    <property type="protein sequence ID" value="QDV48480.1"/>
    <property type="molecule type" value="Genomic_DNA"/>
</dbReference>
<evidence type="ECO:0000313" key="2">
    <source>
        <dbReference type="Proteomes" id="UP000318313"/>
    </source>
</evidence>
<name>A0A518I5Z6_9PLAN</name>
<keyword evidence="2" id="KW-1185">Reference proteome</keyword>
<sequence length="72" mass="8006">MLVNRDEGTCQVCGGTLEVIDADDATMTVSCTECGETYRVEPDAFGDGCMEYYVPFYSRKLNGEDKMNHDAH</sequence>
<dbReference type="Proteomes" id="UP000318313">
    <property type="component" value="Chromosome"/>
</dbReference>
<protein>
    <submittedName>
        <fullName evidence="1">Uncharacterized protein</fullName>
    </submittedName>
</protein>
<evidence type="ECO:0000313" key="1">
    <source>
        <dbReference type="EMBL" id="QDV48480.1"/>
    </source>
</evidence>
<proteinExistence type="predicted"/>
<dbReference type="AlphaFoldDB" id="A0A518I5Z6"/>
<reference evidence="1 2" key="1">
    <citation type="submission" date="2019-03" db="EMBL/GenBank/DDBJ databases">
        <title>Deep-cultivation of Planctomycetes and their phenomic and genomic characterization uncovers novel biology.</title>
        <authorList>
            <person name="Wiegand S."/>
            <person name="Jogler M."/>
            <person name="Boedeker C."/>
            <person name="Pinto D."/>
            <person name="Vollmers J."/>
            <person name="Rivas-Marin E."/>
            <person name="Kohn T."/>
            <person name="Peeters S.H."/>
            <person name="Heuer A."/>
            <person name="Rast P."/>
            <person name="Oberbeckmann S."/>
            <person name="Bunk B."/>
            <person name="Jeske O."/>
            <person name="Meyerdierks A."/>
            <person name="Storesund J.E."/>
            <person name="Kallscheuer N."/>
            <person name="Luecker S."/>
            <person name="Lage O.M."/>
            <person name="Pohl T."/>
            <person name="Merkel B.J."/>
            <person name="Hornburger P."/>
            <person name="Mueller R.-W."/>
            <person name="Bruemmer F."/>
            <person name="Labrenz M."/>
            <person name="Spormann A.M."/>
            <person name="Op den Camp H."/>
            <person name="Overmann J."/>
            <person name="Amann R."/>
            <person name="Jetten M.S.M."/>
            <person name="Mascher T."/>
            <person name="Medema M.H."/>
            <person name="Devos D.P."/>
            <person name="Kaster A.-K."/>
            <person name="Ovreas L."/>
            <person name="Rohde M."/>
            <person name="Galperin M.Y."/>
            <person name="Jogler C."/>
        </authorList>
    </citation>
    <scope>NUCLEOTIDE SEQUENCE [LARGE SCALE GENOMIC DNA]</scope>
    <source>
        <strain evidence="1 2">Enr17</strain>
    </source>
</reference>
<organism evidence="1 2">
    <name type="scientific">Gimesia fumaroli</name>
    <dbReference type="NCBI Taxonomy" id="2527976"/>
    <lineage>
        <taxon>Bacteria</taxon>
        <taxon>Pseudomonadati</taxon>
        <taxon>Planctomycetota</taxon>
        <taxon>Planctomycetia</taxon>
        <taxon>Planctomycetales</taxon>
        <taxon>Planctomycetaceae</taxon>
        <taxon>Gimesia</taxon>
    </lineage>
</organism>
<dbReference type="OrthoDB" id="283318at2"/>
<accession>A0A518I5Z6</accession>